<dbReference type="Gene3D" id="2.60.40.2310">
    <property type="match status" value="2"/>
</dbReference>
<evidence type="ECO:0000256" key="7">
    <source>
        <dbReference type="ARBA" id="ARBA00023180"/>
    </source>
</evidence>
<dbReference type="Pfam" id="PF00082">
    <property type="entry name" value="Peptidase_S8"/>
    <property type="match status" value="2"/>
</dbReference>
<dbReference type="OMA" id="GDKNAPM"/>
<dbReference type="PRINTS" id="PR00723">
    <property type="entry name" value="SUBTILISIN"/>
</dbReference>
<evidence type="ECO:0000256" key="3">
    <source>
        <dbReference type="ARBA" id="ARBA00022670"/>
    </source>
</evidence>
<feature type="active site" description="Charge relay system" evidence="9">
    <location>
        <position position="874"/>
    </location>
</feature>
<evidence type="ECO:0000259" key="14">
    <source>
        <dbReference type="Pfam" id="PF17766"/>
    </source>
</evidence>
<dbReference type="PROSITE" id="PS00136">
    <property type="entry name" value="SUBTILASE_ASP"/>
    <property type="match status" value="2"/>
</dbReference>
<name>A0A103XRG3_CYNCS</name>
<keyword evidence="6 9" id="KW-0720">Serine protease</keyword>
<feature type="active site" description="Charge relay system" evidence="8 9">
    <location>
        <position position="141"/>
    </location>
</feature>
<evidence type="ECO:0000256" key="4">
    <source>
        <dbReference type="ARBA" id="ARBA00022729"/>
    </source>
</evidence>
<feature type="chain" id="PRO_5007119040" evidence="10">
    <location>
        <begin position="24"/>
        <end position="1344"/>
    </location>
</feature>
<dbReference type="InterPro" id="IPR023827">
    <property type="entry name" value="Peptidase_S8_Asp-AS"/>
</dbReference>
<comment type="subcellular location">
    <subcellularLocation>
        <location evidence="1">Secreted</location>
    </subcellularLocation>
</comment>
<dbReference type="Pfam" id="PF05922">
    <property type="entry name" value="Inhibitor_I9"/>
    <property type="match status" value="2"/>
</dbReference>
<dbReference type="InterPro" id="IPR010259">
    <property type="entry name" value="S8pro/Inhibitor_I9"/>
</dbReference>
<feature type="domain" description="Subtilisin-like protease fibronectin type-III" evidence="14">
    <location>
        <begin position="599"/>
        <end position="698"/>
    </location>
</feature>
<evidence type="ECO:0000313" key="15">
    <source>
        <dbReference type="EMBL" id="KVH95518.1"/>
    </source>
</evidence>
<dbReference type="CDD" id="cd04852">
    <property type="entry name" value="Peptidases_S8_3"/>
    <property type="match status" value="2"/>
</dbReference>
<dbReference type="GO" id="GO:0005576">
    <property type="term" value="C:extracellular region"/>
    <property type="evidence" value="ECO:0007669"/>
    <property type="project" value="UniProtKB-SubCell"/>
</dbReference>
<dbReference type="Gramene" id="KVH95518">
    <property type="protein sequence ID" value="KVH95518"/>
    <property type="gene ID" value="Ccrd_002402"/>
</dbReference>
<proteinExistence type="inferred from homology"/>
<dbReference type="Gene3D" id="3.40.50.200">
    <property type="entry name" value="Peptidase S8/S53 domain"/>
    <property type="match status" value="3"/>
</dbReference>
<feature type="domain" description="Peptidase S8/S53" evidence="11">
    <location>
        <begin position="812"/>
        <end position="1235"/>
    </location>
</feature>
<organism evidence="15 16">
    <name type="scientific">Cynara cardunculus var. scolymus</name>
    <name type="common">Globe artichoke</name>
    <name type="synonym">Cynara scolymus</name>
    <dbReference type="NCBI Taxonomy" id="59895"/>
    <lineage>
        <taxon>Eukaryota</taxon>
        <taxon>Viridiplantae</taxon>
        <taxon>Streptophyta</taxon>
        <taxon>Embryophyta</taxon>
        <taxon>Tracheophyta</taxon>
        <taxon>Spermatophyta</taxon>
        <taxon>Magnoliopsida</taxon>
        <taxon>eudicotyledons</taxon>
        <taxon>Gunneridae</taxon>
        <taxon>Pentapetalae</taxon>
        <taxon>asterids</taxon>
        <taxon>campanulids</taxon>
        <taxon>Asterales</taxon>
        <taxon>Asteraceae</taxon>
        <taxon>Carduoideae</taxon>
        <taxon>Cardueae</taxon>
        <taxon>Carduinae</taxon>
        <taxon>Cynara</taxon>
    </lineage>
</organism>
<dbReference type="InterPro" id="IPR037045">
    <property type="entry name" value="S8pro/Inhibitor_I9_sf"/>
</dbReference>
<evidence type="ECO:0000313" key="16">
    <source>
        <dbReference type="Proteomes" id="UP000243975"/>
    </source>
</evidence>
<dbReference type="Gene3D" id="3.50.30.30">
    <property type="match status" value="1"/>
</dbReference>
<dbReference type="SUPFAM" id="SSF52743">
    <property type="entry name" value="Subtilisin-like"/>
    <property type="match status" value="2"/>
</dbReference>
<sequence length="1344" mass="144245">MLTISFVLILTCSTIFTIFPAKAQELKTYIVHLNSPQAQEFSQTHYLEEWYNSFLSGIASTSNEKPTMVHAYHHVITGFAAKMSAEQAKAMGNMSGVVSVRPESVLQLHTTRSRHFLRLHDNSGLWKDSNHGKGIIIGILDTGITPGHPSFNDKGVPPPPTRWKGKCQVAGCNNKLIGMRTFVSSSSPVDQLGHGTHTSSIAAGNFVDNANIFGHANGTATGMAPLAHVAMYKVCGTRYCSDSDTIAGMDAAIGDGVDMLSISLGRRSVPFYRDSLAIGTFTAIQKGIFVSCSAGNCGPFKARLSNVGPWILTVGASNLDRKIRTTVNLGNDKLLNGESLYQPKNSHQKLMPLVYPGEKGDYRAATCRRGSLDGIDVKGKVVLCDLDGMIGRIEKGKVVKDAGGAAMILPNTIKCPETTSPEAHVLPASNVAPEVTCFSSRGPNLASPGILKPDIIGPGVDILAAWPKSVENKPGTKATFNLLSGTSMSCPHLTGIAALLKSAHPEWSPAAIKSAIMTTASQVSLNGKAILDERELPADVFAIGAGHVNPSKANDPGLVFDIQPDDYIPYLCGLGYTTKQIKTIVKKTFSCFKSIPEAELNYPSFAVTLKRGGSKTYSRTVTNVGMKNSTYTIGSLSLPEGVHMVIDSPSQELRFTALHQKLTYKITFTRDIMDKLKGPYGQGYMTWVSDKYSVRTPFSFNSNAHNLKTYIVHLTSPAQPLDSHHLRQWYNSLLSEIAFVSDDHKPTMVYMYHHVMTRFAAKMSLEQAKAMENMNQVVYVLPESVFHLHTTRSPYFMGLRQNSGFWKDSNYGKGIIIGLLDSGITPGHPSFNDKGVPPPPPRWKGKCDVAGCNNKLIGMRNFYSESSPIDELGHGTHTSSIDAGSPVDNANLFGQANDTATGIAPLAHLAMYKVCNELCSESSIVAGMDAAVGNGVDVISISLGGGTMSFYENTVMVAAFTAQHEGIFVSCSAGNEGLEGSSLSNEAPWVLTVGASTIDRRIRTTVLLGNSKSFYGESLSQQKDFDHKLRPLVHPGKSGDQFATWCTEDSLDPTDVKGKVVLRDVGSPIDGDGNIKVVKGAGGTAMILACDIDSGESVFAQASDLPALSVGYKEAVGIKKYLNSTTSPVATLLFRGTVLGIKSAPEVGFFSSRGPNYASPGILKPDIIGLGIDIIAAWSQSVDIKTGTKTTFNIISGTSMSCPHLTGTVALLKSAHPKWSPAVIKSAIMTTTDQVNLNGHTIVDERKLPADVFAIGSGQVNPSKANEPSLVYDIQPDNYIPYLCGLGYTPEQVAIIVKRNDSCAKTIPEAQLNYPSFAVTLRKGDIKTFSRTVTNVGIATQLTQ</sequence>
<keyword evidence="16" id="KW-1185">Reference proteome</keyword>
<evidence type="ECO:0000256" key="10">
    <source>
        <dbReference type="SAM" id="SignalP"/>
    </source>
</evidence>
<feature type="signal peptide" evidence="10">
    <location>
        <begin position="1"/>
        <end position="23"/>
    </location>
</feature>
<evidence type="ECO:0000256" key="8">
    <source>
        <dbReference type="PIRSR" id="PIRSR615500-1"/>
    </source>
</evidence>
<dbReference type="Pfam" id="PF02225">
    <property type="entry name" value="PA"/>
    <property type="match status" value="1"/>
</dbReference>
<comment type="similarity">
    <text evidence="2 9">Belongs to the peptidase S8 family.</text>
</comment>
<feature type="domain" description="Peptidase S8/S53" evidence="11">
    <location>
        <begin position="132"/>
        <end position="523"/>
    </location>
</feature>
<comment type="caution">
    <text evidence="15">The sequence shown here is derived from an EMBL/GenBank/DDBJ whole genome shotgun (WGS) entry which is preliminary data.</text>
</comment>
<keyword evidence="3 9" id="KW-0645">Protease</keyword>
<dbReference type="FunFam" id="3.50.30.30:FF:000005">
    <property type="entry name" value="subtilisin-like protease SBT1.5"/>
    <property type="match status" value="1"/>
</dbReference>
<accession>A0A103XRG3</accession>
<evidence type="ECO:0000256" key="5">
    <source>
        <dbReference type="ARBA" id="ARBA00022801"/>
    </source>
</evidence>
<dbReference type="InterPro" id="IPR034197">
    <property type="entry name" value="Peptidases_S8_3"/>
</dbReference>
<dbReference type="PANTHER" id="PTHR10795">
    <property type="entry name" value="PROPROTEIN CONVERTASE SUBTILISIN/KEXIN"/>
    <property type="match status" value="1"/>
</dbReference>
<dbReference type="GO" id="GO:0004252">
    <property type="term" value="F:serine-type endopeptidase activity"/>
    <property type="evidence" value="ECO:0007669"/>
    <property type="project" value="UniProtKB-UniRule"/>
</dbReference>
<dbReference type="InterPro" id="IPR041469">
    <property type="entry name" value="Subtilisin-like_FN3"/>
</dbReference>
<dbReference type="EMBL" id="LEKV01004384">
    <property type="protein sequence ID" value="KVH95518.1"/>
    <property type="molecule type" value="Genomic_DNA"/>
</dbReference>
<dbReference type="InterPro" id="IPR000209">
    <property type="entry name" value="Peptidase_S8/S53_dom"/>
</dbReference>
<evidence type="ECO:0000259" key="13">
    <source>
        <dbReference type="Pfam" id="PF05922"/>
    </source>
</evidence>
<dbReference type="InterPro" id="IPR036852">
    <property type="entry name" value="Peptidase_S8/S53_dom_sf"/>
</dbReference>
<evidence type="ECO:0000256" key="6">
    <source>
        <dbReference type="ARBA" id="ARBA00022825"/>
    </source>
</evidence>
<dbReference type="GO" id="GO:0006508">
    <property type="term" value="P:proteolysis"/>
    <property type="evidence" value="ECO:0007669"/>
    <property type="project" value="UniProtKB-KW"/>
</dbReference>
<keyword evidence="7" id="KW-0325">Glycoprotein</keyword>
<feature type="active site" description="Charge relay system" evidence="9">
    <location>
        <position position="821"/>
    </location>
</feature>
<feature type="active site" description="Charge relay system" evidence="9">
    <location>
        <position position="1199"/>
    </location>
</feature>
<reference evidence="15 16" key="1">
    <citation type="journal article" date="2016" name="Sci. Rep.">
        <title>The genome sequence of the outbreeding globe artichoke constructed de novo incorporating a phase-aware low-pass sequencing strategy of F1 progeny.</title>
        <authorList>
            <person name="Scaglione D."/>
            <person name="Reyes-Chin-Wo S."/>
            <person name="Acquadro A."/>
            <person name="Froenicke L."/>
            <person name="Portis E."/>
            <person name="Beitel C."/>
            <person name="Tirone M."/>
            <person name="Mauro R."/>
            <person name="Lo Monaco A."/>
            <person name="Mauromicale G."/>
            <person name="Faccioli P."/>
            <person name="Cattivelli L."/>
            <person name="Rieseberg L."/>
            <person name="Michelmore R."/>
            <person name="Lanteri S."/>
        </authorList>
    </citation>
    <scope>NUCLEOTIDE SEQUENCE [LARGE SCALE GENOMIC DNA]</scope>
    <source>
        <strain evidence="15">2C</strain>
    </source>
</reference>
<dbReference type="Proteomes" id="UP000243975">
    <property type="component" value="Unassembled WGS sequence"/>
</dbReference>
<dbReference type="CDD" id="cd02120">
    <property type="entry name" value="PA_subtilisin_like"/>
    <property type="match status" value="2"/>
</dbReference>
<dbReference type="InterPro" id="IPR003137">
    <property type="entry name" value="PA_domain"/>
</dbReference>
<evidence type="ECO:0000256" key="9">
    <source>
        <dbReference type="PROSITE-ProRule" id="PRU01240"/>
    </source>
</evidence>
<dbReference type="InterPro" id="IPR015500">
    <property type="entry name" value="Peptidase_S8_subtilisin-rel"/>
</dbReference>
<evidence type="ECO:0000256" key="1">
    <source>
        <dbReference type="ARBA" id="ARBA00004613"/>
    </source>
</evidence>
<protein>
    <submittedName>
        <fullName evidence="15">Peptidase S8/S53 domain-containing protein</fullName>
    </submittedName>
</protein>
<feature type="domain" description="Inhibitor I9" evidence="13">
    <location>
        <begin position="709"/>
        <end position="789"/>
    </location>
</feature>
<feature type="domain" description="Inhibitor I9" evidence="13">
    <location>
        <begin position="28"/>
        <end position="109"/>
    </location>
</feature>
<evidence type="ECO:0000259" key="12">
    <source>
        <dbReference type="Pfam" id="PF02225"/>
    </source>
</evidence>
<feature type="active site" description="Charge relay system" evidence="8 9">
    <location>
        <position position="194"/>
    </location>
</feature>
<dbReference type="PROSITE" id="PS51892">
    <property type="entry name" value="SUBTILASE"/>
    <property type="match status" value="2"/>
</dbReference>
<feature type="domain" description="PA" evidence="12">
    <location>
        <begin position="352"/>
        <end position="429"/>
    </location>
</feature>
<evidence type="ECO:0000259" key="11">
    <source>
        <dbReference type="Pfam" id="PF00082"/>
    </source>
</evidence>
<keyword evidence="4 10" id="KW-0732">Signal</keyword>
<gene>
    <name evidence="15" type="ORF">Ccrd_002402</name>
</gene>
<dbReference type="InterPro" id="IPR045051">
    <property type="entry name" value="SBT"/>
</dbReference>
<dbReference type="Pfam" id="PF17766">
    <property type="entry name" value="fn3_6"/>
    <property type="match status" value="1"/>
</dbReference>
<feature type="active site" description="Charge relay system" evidence="8 9">
    <location>
        <position position="487"/>
    </location>
</feature>
<evidence type="ECO:0000256" key="2">
    <source>
        <dbReference type="ARBA" id="ARBA00011073"/>
    </source>
</evidence>
<keyword evidence="5 9" id="KW-0378">Hydrolase</keyword>
<dbReference type="Gene3D" id="3.30.70.80">
    <property type="entry name" value="Peptidase S8 propeptide/proteinase inhibitor I9"/>
    <property type="match status" value="2"/>
</dbReference>